<proteinExistence type="predicted"/>
<sequence length="72" mass="8238">MAISAVLTNASKIIDENEEKVPQNPVVRPIYKKFVDLFKFKKSQVFSDCINIPMMTQEAKLAHITPPRNEFS</sequence>
<protein>
    <submittedName>
        <fullName evidence="1">Uncharacterized protein</fullName>
    </submittedName>
</protein>
<comment type="caution">
    <text evidence="1">The sequence shown here is derived from an EMBL/GenBank/DDBJ whole genome shotgun (WGS) entry which is preliminary data.</text>
</comment>
<accession>A0A9P8TDS4</accession>
<dbReference type="Proteomes" id="UP000769528">
    <property type="component" value="Unassembled WGS sequence"/>
</dbReference>
<reference evidence="1" key="2">
    <citation type="submission" date="2021-01" db="EMBL/GenBank/DDBJ databases">
        <authorList>
            <person name="Schikora-Tamarit M.A."/>
        </authorList>
    </citation>
    <scope>NUCLEOTIDE SEQUENCE</scope>
    <source>
        <strain evidence="1">CBS6341</strain>
    </source>
</reference>
<keyword evidence="2" id="KW-1185">Reference proteome</keyword>
<gene>
    <name evidence="1" type="ORF">WICMUC_002896</name>
</gene>
<evidence type="ECO:0000313" key="2">
    <source>
        <dbReference type="Proteomes" id="UP000769528"/>
    </source>
</evidence>
<organism evidence="1 2">
    <name type="scientific">Wickerhamomyces mucosus</name>
    <dbReference type="NCBI Taxonomy" id="1378264"/>
    <lineage>
        <taxon>Eukaryota</taxon>
        <taxon>Fungi</taxon>
        <taxon>Dikarya</taxon>
        <taxon>Ascomycota</taxon>
        <taxon>Saccharomycotina</taxon>
        <taxon>Saccharomycetes</taxon>
        <taxon>Phaffomycetales</taxon>
        <taxon>Wickerhamomycetaceae</taxon>
        <taxon>Wickerhamomyces</taxon>
    </lineage>
</organism>
<reference evidence="1" key="1">
    <citation type="journal article" date="2021" name="Open Biol.">
        <title>Shared evolutionary footprints suggest mitochondrial oxidative damage underlies multiple complex I losses in fungi.</title>
        <authorList>
            <person name="Schikora-Tamarit M.A."/>
            <person name="Marcet-Houben M."/>
            <person name="Nosek J."/>
            <person name="Gabaldon T."/>
        </authorList>
    </citation>
    <scope>NUCLEOTIDE SEQUENCE</scope>
    <source>
        <strain evidence="1">CBS6341</strain>
    </source>
</reference>
<dbReference type="AlphaFoldDB" id="A0A9P8TDS4"/>
<dbReference type="EMBL" id="JAEUBF010000782">
    <property type="protein sequence ID" value="KAH3675064.1"/>
    <property type="molecule type" value="Genomic_DNA"/>
</dbReference>
<name>A0A9P8TDS4_9ASCO</name>
<evidence type="ECO:0000313" key="1">
    <source>
        <dbReference type="EMBL" id="KAH3675064.1"/>
    </source>
</evidence>